<gene>
    <name evidence="1" type="ORF">GCL57_02015</name>
</gene>
<dbReference type="AlphaFoldDB" id="A0A833N342"/>
<dbReference type="PANTHER" id="PTHR33639">
    <property type="entry name" value="THIOL-DISULFIDE OXIDOREDUCTASE DCC"/>
    <property type="match status" value="1"/>
</dbReference>
<dbReference type="InterPro" id="IPR052927">
    <property type="entry name" value="DCC_oxidoreductase"/>
</dbReference>
<dbReference type="GO" id="GO:0015035">
    <property type="term" value="F:protein-disulfide reductase activity"/>
    <property type="evidence" value="ECO:0007669"/>
    <property type="project" value="InterPro"/>
</dbReference>
<dbReference type="EMBL" id="WFLN01000004">
    <property type="protein sequence ID" value="KAB8033503.1"/>
    <property type="molecule type" value="Genomic_DNA"/>
</dbReference>
<protein>
    <submittedName>
        <fullName evidence="1">DUF393 domain-containing protein</fullName>
    </submittedName>
</protein>
<proteinExistence type="predicted"/>
<keyword evidence="2" id="KW-1185">Reference proteome</keyword>
<comment type="caution">
    <text evidence="1">The sequence shown here is derived from an EMBL/GenBank/DDBJ whole genome shotgun (WGS) entry which is preliminary data.</text>
</comment>
<sequence length="140" mass="17002">MKKILVFIDGDCLFCSKFSLLCLKLEKNKEYNFYFCDLNAEISKIFFKKNHYTSDNKSIVLYKNENVYIKFFAIIELSKHLKFPLNLFILFKFIPSIFHNKIYDIFSKNRYLFGKSESCEIIPQEYKKRFITRENDLYNF</sequence>
<organism evidence="1 2">
    <name type="scientific">Fluviispira multicolorata</name>
    <dbReference type="NCBI Taxonomy" id="2654512"/>
    <lineage>
        <taxon>Bacteria</taxon>
        <taxon>Pseudomonadati</taxon>
        <taxon>Bdellovibrionota</taxon>
        <taxon>Oligoflexia</taxon>
        <taxon>Silvanigrellales</taxon>
        <taxon>Silvanigrellaceae</taxon>
        <taxon>Fluviispira</taxon>
    </lineage>
</organism>
<accession>A0A833N342</accession>
<evidence type="ECO:0000313" key="1">
    <source>
        <dbReference type="EMBL" id="KAB8033503.1"/>
    </source>
</evidence>
<dbReference type="Pfam" id="PF04134">
    <property type="entry name" value="DCC1-like"/>
    <property type="match status" value="1"/>
</dbReference>
<dbReference type="RefSeq" id="WP_152211589.1">
    <property type="nucleotide sequence ID" value="NZ_WFLN01000004.1"/>
</dbReference>
<dbReference type="InterPro" id="IPR007263">
    <property type="entry name" value="DCC1-like"/>
</dbReference>
<dbReference type="PANTHER" id="PTHR33639:SF2">
    <property type="entry name" value="DUF393 DOMAIN-CONTAINING PROTEIN"/>
    <property type="match status" value="1"/>
</dbReference>
<dbReference type="Proteomes" id="UP000442694">
    <property type="component" value="Unassembled WGS sequence"/>
</dbReference>
<reference evidence="1 2" key="1">
    <citation type="submission" date="2019-10" db="EMBL/GenBank/DDBJ databases">
        <title>New genus of Silvanigrellaceae.</title>
        <authorList>
            <person name="Pitt A."/>
            <person name="Hahn M.W."/>
        </authorList>
    </citation>
    <scope>NUCLEOTIDE SEQUENCE [LARGE SCALE GENOMIC DNA]</scope>
    <source>
        <strain evidence="1 2">33A1-SZDP</strain>
    </source>
</reference>
<evidence type="ECO:0000313" key="2">
    <source>
        <dbReference type="Proteomes" id="UP000442694"/>
    </source>
</evidence>
<name>A0A833N342_9BACT</name>